<comment type="caution">
    <text evidence="2">The sequence shown here is derived from an EMBL/GenBank/DDBJ whole genome shotgun (WGS) entry which is preliminary data.</text>
</comment>
<dbReference type="Proteomes" id="UP001501725">
    <property type="component" value="Unassembled WGS sequence"/>
</dbReference>
<reference evidence="3" key="1">
    <citation type="journal article" date="2019" name="Int. J. Syst. Evol. Microbiol.">
        <title>The Global Catalogue of Microorganisms (GCM) 10K type strain sequencing project: providing services to taxonomists for standard genome sequencing and annotation.</title>
        <authorList>
            <consortium name="The Broad Institute Genomics Platform"/>
            <consortium name="The Broad Institute Genome Sequencing Center for Infectious Disease"/>
            <person name="Wu L."/>
            <person name="Ma J."/>
        </authorList>
    </citation>
    <scope>NUCLEOTIDE SEQUENCE [LARGE SCALE GENOMIC DNA]</scope>
    <source>
        <strain evidence="3">JCM 17919</strain>
    </source>
</reference>
<feature type="region of interest" description="Disordered" evidence="1">
    <location>
        <begin position="436"/>
        <end position="459"/>
    </location>
</feature>
<name>A0ABP8G9T4_9BACT</name>
<dbReference type="EMBL" id="BAABGY010000002">
    <property type="protein sequence ID" value="GAA4320107.1"/>
    <property type="molecule type" value="Genomic_DNA"/>
</dbReference>
<keyword evidence="3" id="KW-1185">Reference proteome</keyword>
<proteinExistence type="predicted"/>
<dbReference type="InterPro" id="IPR059226">
    <property type="entry name" value="Choice_anch_Q_dom"/>
</dbReference>
<dbReference type="RefSeq" id="WP_345253122.1">
    <property type="nucleotide sequence ID" value="NZ_BAABGY010000002.1"/>
</dbReference>
<dbReference type="InterPro" id="IPR011050">
    <property type="entry name" value="Pectin_lyase_fold/virulence"/>
</dbReference>
<dbReference type="PROSITE" id="PS51257">
    <property type="entry name" value="PROKAR_LIPOPROTEIN"/>
    <property type="match status" value="1"/>
</dbReference>
<organism evidence="2 3">
    <name type="scientific">Flaviaesturariibacter amylovorans</name>
    <dbReference type="NCBI Taxonomy" id="1084520"/>
    <lineage>
        <taxon>Bacteria</taxon>
        <taxon>Pseudomonadati</taxon>
        <taxon>Bacteroidota</taxon>
        <taxon>Chitinophagia</taxon>
        <taxon>Chitinophagales</taxon>
        <taxon>Chitinophagaceae</taxon>
        <taxon>Flaviaestuariibacter</taxon>
    </lineage>
</organism>
<dbReference type="InterPro" id="IPR012334">
    <property type="entry name" value="Pectin_lyas_fold"/>
</dbReference>
<gene>
    <name evidence="2" type="ORF">GCM10023184_05140</name>
</gene>
<protein>
    <recommendedName>
        <fullName evidence="4">Right-handed parallel beta-helix repeat-containing protein</fullName>
    </recommendedName>
</protein>
<dbReference type="SUPFAM" id="SSF51126">
    <property type="entry name" value="Pectin lyase-like"/>
    <property type="match status" value="1"/>
</dbReference>
<evidence type="ECO:0008006" key="4">
    <source>
        <dbReference type="Google" id="ProtNLM"/>
    </source>
</evidence>
<evidence type="ECO:0000313" key="2">
    <source>
        <dbReference type="EMBL" id="GAA4320107.1"/>
    </source>
</evidence>
<evidence type="ECO:0000313" key="3">
    <source>
        <dbReference type="Proteomes" id="UP001501725"/>
    </source>
</evidence>
<sequence length="459" mass="49438">MKPVLPLLCCLLIGLGILACRKDRFTTSAGAQLRTSVDTLHFDTVFTTVGSVSGVVKIFNDDRDGIRISSVRLAGGAASPFRINVDGIPGPQVRDLEVAGNDSLYIFVTVTLGASGTLQPFVVQDSIEISWNGNRRWVQLDAWGQNARFLRNHEVTGSETWDSTLPYVILDRLTIDTGATLSLTPGTRLYMHANAPIVVHGSLQAAGEPFDSTRVLFTGDRLDVPYRDFPASWPGIYFSPASRNNRLTAAWIRNAYQGVVLSGGGPAPKVILEETIIDNAYDAGLLAGSSSLSARNLLVSNCGRGIVLEGSGDYSFVHCTAAGYSNGYVQHKEPVLGIYTSGSAPFNALFRNCIFWGEANGIVQNEVELGRSGTAPFNLTFDQVLWRVRNAPSPATTSGAINNTDPQFDSVASGRRYFSFRLAETSPALNKGVPTTVTTDLDGKPRPVGLPDLGAYERQ</sequence>
<evidence type="ECO:0000256" key="1">
    <source>
        <dbReference type="SAM" id="MobiDB-lite"/>
    </source>
</evidence>
<accession>A0ABP8G9T4</accession>
<dbReference type="Gene3D" id="2.160.20.10">
    <property type="entry name" value="Single-stranded right-handed beta-helix, Pectin lyase-like"/>
    <property type="match status" value="1"/>
</dbReference>
<dbReference type="NCBIfam" id="NF041518">
    <property type="entry name" value="choice_anch_Q"/>
    <property type="match status" value="1"/>
</dbReference>